<dbReference type="Proteomes" id="UP001396334">
    <property type="component" value="Unassembled WGS sequence"/>
</dbReference>
<accession>A0ABR2T6I6</accession>
<dbReference type="EMBL" id="JBBPBN010000008">
    <property type="protein sequence ID" value="KAK9032886.1"/>
    <property type="molecule type" value="Genomic_DNA"/>
</dbReference>
<reference evidence="2 3" key="1">
    <citation type="journal article" date="2024" name="G3 (Bethesda)">
        <title>Genome assembly of Hibiscus sabdariffa L. provides insights into metabolisms of medicinal natural products.</title>
        <authorList>
            <person name="Kim T."/>
        </authorList>
    </citation>
    <scope>NUCLEOTIDE SEQUENCE [LARGE SCALE GENOMIC DNA]</scope>
    <source>
        <strain evidence="2">TK-2024</strain>
        <tissue evidence="2">Old leaves</tissue>
    </source>
</reference>
<protein>
    <submittedName>
        <fullName evidence="2">Uncharacterized protein</fullName>
    </submittedName>
</protein>
<name>A0ABR2T6I6_9ROSI</name>
<feature type="compositionally biased region" description="Basic and acidic residues" evidence="1">
    <location>
        <begin position="123"/>
        <end position="150"/>
    </location>
</feature>
<feature type="region of interest" description="Disordered" evidence="1">
    <location>
        <begin position="116"/>
        <end position="150"/>
    </location>
</feature>
<evidence type="ECO:0000313" key="3">
    <source>
        <dbReference type="Proteomes" id="UP001396334"/>
    </source>
</evidence>
<gene>
    <name evidence="2" type="ORF">V6N11_017928</name>
</gene>
<sequence length="231" mass="25144">MSGTLALAALYYHLPDRNPCLSLFLLSNVIRREFLLDGLGDVATCSCRIKAQRVQTHTSSAIPLVQGVEKLWNTRHNPSHEALTNGDSADGLVPTSVNPIPVVEEAIVHERRGDTAVTASLHENSRDEHGSLRELAESSEGTDHSHEVSSIGVRDDYSHESLNPEELSVRSTTATTDDRVFPNSVARADTQTGLHDVHVPLEVESFQEADNALESVGCSNVAELEICCKQL</sequence>
<evidence type="ECO:0000256" key="1">
    <source>
        <dbReference type="SAM" id="MobiDB-lite"/>
    </source>
</evidence>
<proteinExistence type="predicted"/>
<comment type="caution">
    <text evidence="2">The sequence shown here is derived from an EMBL/GenBank/DDBJ whole genome shotgun (WGS) entry which is preliminary data.</text>
</comment>
<evidence type="ECO:0000313" key="2">
    <source>
        <dbReference type="EMBL" id="KAK9032886.1"/>
    </source>
</evidence>
<organism evidence="2 3">
    <name type="scientific">Hibiscus sabdariffa</name>
    <name type="common">roselle</name>
    <dbReference type="NCBI Taxonomy" id="183260"/>
    <lineage>
        <taxon>Eukaryota</taxon>
        <taxon>Viridiplantae</taxon>
        <taxon>Streptophyta</taxon>
        <taxon>Embryophyta</taxon>
        <taxon>Tracheophyta</taxon>
        <taxon>Spermatophyta</taxon>
        <taxon>Magnoliopsida</taxon>
        <taxon>eudicotyledons</taxon>
        <taxon>Gunneridae</taxon>
        <taxon>Pentapetalae</taxon>
        <taxon>rosids</taxon>
        <taxon>malvids</taxon>
        <taxon>Malvales</taxon>
        <taxon>Malvaceae</taxon>
        <taxon>Malvoideae</taxon>
        <taxon>Hibiscus</taxon>
    </lineage>
</organism>
<keyword evidence="3" id="KW-1185">Reference proteome</keyword>